<feature type="transmembrane region" description="Helical" evidence="1">
    <location>
        <begin position="27"/>
        <end position="46"/>
    </location>
</feature>
<organism evidence="3 4">
    <name type="scientific">Lichenicola cladoniae</name>
    <dbReference type="NCBI Taxonomy" id="1484109"/>
    <lineage>
        <taxon>Bacteria</taxon>
        <taxon>Pseudomonadati</taxon>
        <taxon>Pseudomonadota</taxon>
        <taxon>Alphaproteobacteria</taxon>
        <taxon>Acetobacterales</taxon>
        <taxon>Acetobacteraceae</taxon>
        <taxon>Lichenicola</taxon>
    </lineage>
</organism>
<dbReference type="GO" id="GO:0016740">
    <property type="term" value="F:transferase activity"/>
    <property type="evidence" value="ECO:0007669"/>
    <property type="project" value="UniProtKB-KW"/>
</dbReference>
<evidence type="ECO:0000256" key="1">
    <source>
        <dbReference type="SAM" id="Phobius"/>
    </source>
</evidence>
<evidence type="ECO:0000259" key="2">
    <source>
        <dbReference type="Pfam" id="PF00884"/>
    </source>
</evidence>
<dbReference type="KEGG" id="lck:HN018_09040"/>
<evidence type="ECO:0000313" key="3">
    <source>
        <dbReference type="EMBL" id="QKE90171.1"/>
    </source>
</evidence>
<accession>A0A6M8HPG4</accession>
<dbReference type="InterPro" id="IPR000917">
    <property type="entry name" value="Sulfatase_N"/>
</dbReference>
<evidence type="ECO:0000313" key="4">
    <source>
        <dbReference type="Proteomes" id="UP000500767"/>
    </source>
</evidence>
<proteinExistence type="predicted"/>
<dbReference type="Proteomes" id="UP000500767">
    <property type="component" value="Chromosome"/>
</dbReference>
<keyword evidence="1" id="KW-0812">Transmembrane</keyword>
<keyword evidence="1" id="KW-1133">Transmembrane helix</keyword>
<dbReference type="AlphaFoldDB" id="A0A6M8HPG4"/>
<dbReference type="Gene3D" id="3.40.720.10">
    <property type="entry name" value="Alkaline Phosphatase, subunit A"/>
    <property type="match status" value="1"/>
</dbReference>
<reference evidence="3 4" key="1">
    <citation type="journal article" date="2014" name="World J. Microbiol. Biotechnol.">
        <title>Biodiversity and physiological characteristics of Antarctic and Arctic lichens-associated bacteria.</title>
        <authorList>
            <person name="Lee Y.M."/>
            <person name="Kim E.H."/>
            <person name="Lee H.K."/>
            <person name="Hong S.G."/>
        </authorList>
    </citation>
    <scope>NUCLEOTIDE SEQUENCE [LARGE SCALE GENOMIC DNA]</scope>
    <source>
        <strain evidence="3 4">PAMC 26569</strain>
    </source>
</reference>
<name>A0A6M8HPG4_9PROT</name>
<dbReference type="Pfam" id="PF00884">
    <property type="entry name" value="Sulfatase"/>
    <property type="match status" value="1"/>
</dbReference>
<keyword evidence="3" id="KW-0378">Hydrolase</keyword>
<dbReference type="InterPro" id="IPR017850">
    <property type="entry name" value="Alkaline_phosphatase_core_sf"/>
</dbReference>
<dbReference type="RefSeq" id="WP_171835877.1">
    <property type="nucleotide sequence ID" value="NZ_CP053708.1"/>
</dbReference>
<gene>
    <name evidence="3" type="ORF">HN018_09040</name>
</gene>
<feature type="transmembrane region" description="Helical" evidence="1">
    <location>
        <begin position="130"/>
        <end position="150"/>
    </location>
</feature>
<keyword evidence="1" id="KW-0472">Membrane</keyword>
<dbReference type="EMBL" id="CP053708">
    <property type="protein sequence ID" value="QKE90171.1"/>
    <property type="molecule type" value="Genomic_DNA"/>
</dbReference>
<feature type="transmembrane region" description="Helical" evidence="1">
    <location>
        <begin position="52"/>
        <end position="72"/>
    </location>
</feature>
<feature type="domain" description="Sulfatase N-terminal" evidence="2">
    <location>
        <begin position="209"/>
        <end position="434"/>
    </location>
</feature>
<protein>
    <submittedName>
        <fullName evidence="3">Sulfatase-like hydrolase/transferase</fullName>
    </submittedName>
</protein>
<sequence>MLVLAVELLDPIALPRRINRMAWSPRSLIALPFRLCPVVSFAGLMLCLTGRPLTAVAVTIILVTGFAVGSNVKRRVLGEPLIFTDFAIVGEMVRHPGFYLGAIPTLARVALIVVLAVMAWLLIANWTGDLVSRGIGLGLALSCWALLFRLKDLRPWRDLMVHPAMDADVARHGLIATLSLYWLRWRKEPDPAPLPGLAADGGVRPVELLVVVQCESFADPATLGEAIATRIPELPGLARARARASRWGKLAVSGFGAYTMRTEYGVLFGREEDRIGFRRFDPFLTAARDRSAALPMRLRNRIGDALFVHPHDLSFYGRDALMPAIGFTGLFGHAAFQGVLDRGPHVSDAALGDRVEALIATSVTPTLIYAVTIENHGPWKPGRLAAGGTALDAYLDHLASGDALLDRLIDVLDADGRRATLVFFGDHRPSIPGVVEPDTERDTPFVLIDFNPDGPIAQPVEPERLTPAGLHHAILDAMSAP</sequence>
<dbReference type="SUPFAM" id="SSF53649">
    <property type="entry name" value="Alkaline phosphatase-like"/>
    <property type="match status" value="1"/>
</dbReference>
<feature type="transmembrane region" description="Helical" evidence="1">
    <location>
        <begin position="98"/>
        <end position="124"/>
    </location>
</feature>
<keyword evidence="3" id="KW-0808">Transferase</keyword>
<keyword evidence="4" id="KW-1185">Reference proteome</keyword>
<dbReference type="GO" id="GO:0016787">
    <property type="term" value="F:hydrolase activity"/>
    <property type="evidence" value="ECO:0007669"/>
    <property type="project" value="UniProtKB-KW"/>
</dbReference>